<dbReference type="PANTHER" id="PTHR12151">
    <property type="entry name" value="ELECTRON TRANSPORT PROTIN SCO1/SENC FAMILY MEMBER"/>
    <property type="match status" value="1"/>
</dbReference>
<dbReference type="Gene3D" id="3.40.30.10">
    <property type="entry name" value="Glutaredoxin"/>
    <property type="match status" value="1"/>
</dbReference>
<dbReference type="PROSITE" id="PS51257">
    <property type="entry name" value="PROKAR_LIPOPROTEIN"/>
    <property type="match status" value="1"/>
</dbReference>
<gene>
    <name evidence="3" type="ORF">GCM10022215_01430</name>
</gene>
<dbReference type="RefSeq" id="WP_344731257.1">
    <property type="nucleotide sequence ID" value="NZ_BAAAZH010000001.1"/>
</dbReference>
<comment type="similarity">
    <text evidence="1">Belongs to the SCO1/2 family.</text>
</comment>
<evidence type="ECO:0000256" key="1">
    <source>
        <dbReference type="ARBA" id="ARBA00010996"/>
    </source>
</evidence>
<feature type="chain" id="PRO_5046060781" description="Protein SCO1/2" evidence="2">
    <location>
        <begin position="20"/>
        <end position="207"/>
    </location>
</feature>
<feature type="signal peptide" evidence="2">
    <location>
        <begin position="1"/>
        <end position="19"/>
    </location>
</feature>
<evidence type="ECO:0000256" key="2">
    <source>
        <dbReference type="SAM" id="SignalP"/>
    </source>
</evidence>
<name>A0ABP7X975_9ACTN</name>
<accession>A0ABP7X975</accession>
<dbReference type="Proteomes" id="UP001501495">
    <property type="component" value="Unassembled WGS sequence"/>
</dbReference>
<keyword evidence="2" id="KW-0732">Signal</keyword>
<comment type="caution">
    <text evidence="3">The sequence shown here is derived from an EMBL/GenBank/DDBJ whole genome shotgun (WGS) entry which is preliminary data.</text>
</comment>
<dbReference type="InterPro" id="IPR036249">
    <property type="entry name" value="Thioredoxin-like_sf"/>
</dbReference>
<sequence>MRRPAALAALGLLLPALLAGCGGSASGDGGSFAGSKVDPPFTVAPITLTDTAGDSYELADGGGTGAKLTLAFFGYTHCPDVCGLVMGNLAAAMTRLSESDREQVQVVFVTTDPARDDEQVLRRYLDRLDPDFEGLTGDLDDIAALGKSVAVGVTDGQKLPSGGYDLNTHSTQVTGIEDGEAPVFWSQSTSAAQFAADIHTVLTQGVP</sequence>
<evidence type="ECO:0008006" key="5">
    <source>
        <dbReference type="Google" id="ProtNLM"/>
    </source>
</evidence>
<dbReference type="InterPro" id="IPR003782">
    <property type="entry name" value="SCO1/SenC"/>
</dbReference>
<dbReference type="PANTHER" id="PTHR12151:SF25">
    <property type="entry name" value="LINALOOL DEHYDRATASE_ISOMERASE DOMAIN-CONTAINING PROTEIN"/>
    <property type="match status" value="1"/>
</dbReference>
<reference evidence="4" key="1">
    <citation type="journal article" date="2019" name="Int. J. Syst. Evol. Microbiol.">
        <title>The Global Catalogue of Microorganisms (GCM) 10K type strain sequencing project: providing services to taxonomists for standard genome sequencing and annotation.</title>
        <authorList>
            <consortium name="The Broad Institute Genomics Platform"/>
            <consortium name="The Broad Institute Genome Sequencing Center for Infectious Disease"/>
            <person name="Wu L."/>
            <person name="Ma J."/>
        </authorList>
    </citation>
    <scope>NUCLEOTIDE SEQUENCE [LARGE SCALE GENOMIC DNA]</scope>
    <source>
        <strain evidence="4">JCM 16703</strain>
    </source>
</reference>
<keyword evidence="4" id="KW-1185">Reference proteome</keyword>
<dbReference type="SUPFAM" id="SSF52833">
    <property type="entry name" value="Thioredoxin-like"/>
    <property type="match status" value="1"/>
</dbReference>
<proteinExistence type="inferred from homology"/>
<evidence type="ECO:0000313" key="4">
    <source>
        <dbReference type="Proteomes" id="UP001501495"/>
    </source>
</evidence>
<dbReference type="EMBL" id="BAAAZH010000001">
    <property type="protein sequence ID" value="GAA4108055.1"/>
    <property type="molecule type" value="Genomic_DNA"/>
</dbReference>
<dbReference type="CDD" id="cd02968">
    <property type="entry name" value="SCO"/>
    <property type="match status" value="1"/>
</dbReference>
<dbReference type="Pfam" id="PF02630">
    <property type="entry name" value="SCO1-SenC"/>
    <property type="match status" value="1"/>
</dbReference>
<protein>
    <recommendedName>
        <fullName evidence="5">Protein SCO1/2</fullName>
    </recommendedName>
</protein>
<evidence type="ECO:0000313" key="3">
    <source>
        <dbReference type="EMBL" id="GAA4108055.1"/>
    </source>
</evidence>
<organism evidence="3 4">
    <name type="scientific">Nocardioides fonticola</name>
    <dbReference type="NCBI Taxonomy" id="450363"/>
    <lineage>
        <taxon>Bacteria</taxon>
        <taxon>Bacillati</taxon>
        <taxon>Actinomycetota</taxon>
        <taxon>Actinomycetes</taxon>
        <taxon>Propionibacteriales</taxon>
        <taxon>Nocardioidaceae</taxon>
        <taxon>Nocardioides</taxon>
    </lineage>
</organism>